<dbReference type="Pfam" id="PF11306">
    <property type="entry name" value="DUF3108"/>
    <property type="match status" value="1"/>
</dbReference>
<dbReference type="AlphaFoldDB" id="A0A437LTN8"/>
<organism evidence="2 3">
    <name type="scientific">Inhella crocodyli</name>
    <dbReference type="NCBI Taxonomy" id="2499851"/>
    <lineage>
        <taxon>Bacteria</taxon>
        <taxon>Pseudomonadati</taxon>
        <taxon>Pseudomonadota</taxon>
        <taxon>Betaproteobacteria</taxon>
        <taxon>Burkholderiales</taxon>
        <taxon>Sphaerotilaceae</taxon>
        <taxon>Inhella</taxon>
    </lineage>
</organism>
<reference evidence="2 3" key="1">
    <citation type="submission" date="2019-01" db="EMBL/GenBank/DDBJ databases">
        <authorList>
            <person name="Chen W.-M."/>
        </authorList>
    </citation>
    <scope>NUCLEOTIDE SEQUENCE [LARGE SCALE GENOMIC DNA]</scope>
    <source>
        <strain evidence="2 3">CCP-18</strain>
    </source>
</reference>
<evidence type="ECO:0000313" key="3">
    <source>
        <dbReference type="Proteomes" id="UP000288587"/>
    </source>
</evidence>
<accession>A0A437LTN8</accession>
<gene>
    <name evidence="2" type="ORF">EOD73_06500</name>
</gene>
<comment type="caution">
    <text evidence="2">The sequence shown here is derived from an EMBL/GenBank/DDBJ whole genome shotgun (WGS) entry which is preliminary data.</text>
</comment>
<dbReference type="OrthoDB" id="8526020at2"/>
<dbReference type="InterPro" id="IPR021457">
    <property type="entry name" value="DUF3108"/>
</dbReference>
<dbReference type="Proteomes" id="UP000288587">
    <property type="component" value="Unassembled WGS sequence"/>
</dbReference>
<proteinExistence type="predicted"/>
<dbReference type="EMBL" id="SACM01000001">
    <property type="protein sequence ID" value="RVT88613.1"/>
    <property type="molecule type" value="Genomic_DNA"/>
</dbReference>
<name>A0A437LTN8_9BURK</name>
<protein>
    <submittedName>
        <fullName evidence="2">DUF3108 domain-containing protein</fullName>
    </submittedName>
</protein>
<keyword evidence="3" id="KW-1185">Reference proteome</keyword>
<sequence length="379" mass="41304">MLLLGRGRHLSPRVLRRTVASAWCLVVLLAHWAAWRAFDGWHALTPSPPPRLSVQLTQAMRPAPERARPVPRPKPPSPRATPEPAPAASQPQAPTPAPQDAAEPASAPPALEPAPPPAQAVASAPSEPTRPEVQAPREGDDAPGPEWPLSTRLRYAVVGHYQGLVHGDAEVEWLRQGARYQVRLQVGIGPKLTPFGQRRLVSEGRLTPSGIAPQRYDEATQLLWRTARQSSIRWEGGEVRLPSGQRVFAPAGVQDSASQFVHLTWLLLTGREPAREGHVIPVPLALPQGVNTWRYENLGEVVLDTALGRIRAWHLRPQAPLPAGALAAQVWLAPSYQYLPVQIRIEQGDGVWLLLTLAEPPLQELAPTDNPGPSKENPP</sequence>
<feature type="compositionally biased region" description="Pro residues" evidence="1">
    <location>
        <begin position="70"/>
        <end position="85"/>
    </location>
</feature>
<evidence type="ECO:0000313" key="2">
    <source>
        <dbReference type="EMBL" id="RVT88613.1"/>
    </source>
</evidence>
<dbReference type="RefSeq" id="WP_127681964.1">
    <property type="nucleotide sequence ID" value="NZ_SACM01000001.1"/>
</dbReference>
<feature type="compositionally biased region" description="Pro residues" evidence="1">
    <location>
        <begin position="106"/>
        <end position="118"/>
    </location>
</feature>
<feature type="region of interest" description="Disordered" evidence="1">
    <location>
        <begin position="60"/>
        <end position="147"/>
    </location>
</feature>
<feature type="compositionally biased region" description="Low complexity" evidence="1">
    <location>
        <begin position="86"/>
        <end position="105"/>
    </location>
</feature>
<evidence type="ECO:0000256" key="1">
    <source>
        <dbReference type="SAM" id="MobiDB-lite"/>
    </source>
</evidence>